<protein>
    <submittedName>
        <fullName evidence="2">Uncharacterized protein</fullName>
    </submittedName>
</protein>
<organism evidence="2 3">
    <name type="scientific">Plasmodium inui San Antonio 1</name>
    <dbReference type="NCBI Taxonomy" id="1237626"/>
    <lineage>
        <taxon>Eukaryota</taxon>
        <taxon>Sar</taxon>
        <taxon>Alveolata</taxon>
        <taxon>Apicomplexa</taxon>
        <taxon>Aconoidasida</taxon>
        <taxon>Haemosporida</taxon>
        <taxon>Plasmodiidae</taxon>
        <taxon>Plasmodium</taxon>
        <taxon>Plasmodium (Plasmodium)</taxon>
    </lineage>
</organism>
<accession>W6ZX32</accession>
<sequence>MTALKQKGHILKREITLRGTRKDNTNKTNAYLPPPIKKEGSTPKGVRLDSMNQERNRRTLWQTS</sequence>
<feature type="region of interest" description="Disordered" evidence="1">
    <location>
        <begin position="19"/>
        <end position="64"/>
    </location>
</feature>
<dbReference type="EMBL" id="KI965625">
    <property type="protein sequence ID" value="EUD63863.1"/>
    <property type="molecule type" value="Genomic_DNA"/>
</dbReference>
<evidence type="ECO:0000256" key="1">
    <source>
        <dbReference type="SAM" id="MobiDB-lite"/>
    </source>
</evidence>
<name>W6ZX32_9APIC</name>
<dbReference type="GeneID" id="20041031"/>
<reference evidence="2 3" key="1">
    <citation type="submission" date="2013-02" db="EMBL/GenBank/DDBJ databases">
        <title>The Genome Sequence of Plasmodium inui San Antonio 1.</title>
        <authorList>
            <consortium name="The Broad Institute Genome Sequencing Platform"/>
            <consortium name="The Broad Institute Genome Sequencing Center for Infectious Disease"/>
            <person name="Neafsey D."/>
            <person name="Cheeseman I."/>
            <person name="Volkman S."/>
            <person name="Adams J."/>
            <person name="Walker B."/>
            <person name="Young S.K."/>
            <person name="Zeng Q."/>
            <person name="Gargeya S."/>
            <person name="Fitzgerald M."/>
            <person name="Haas B."/>
            <person name="Abouelleil A."/>
            <person name="Alvarado L."/>
            <person name="Arachchi H.M."/>
            <person name="Berlin A.M."/>
            <person name="Chapman S.B."/>
            <person name="Dewar J."/>
            <person name="Goldberg J."/>
            <person name="Griggs A."/>
            <person name="Gujja S."/>
            <person name="Hansen M."/>
            <person name="Howarth C."/>
            <person name="Imamovic A."/>
            <person name="Larimer J."/>
            <person name="McCowan C."/>
            <person name="Murphy C."/>
            <person name="Neiman D."/>
            <person name="Pearson M."/>
            <person name="Priest M."/>
            <person name="Roberts A."/>
            <person name="Saif S."/>
            <person name="Shea T."/>
            <person name="Sisk P."/>
            <person name="Sykes S."/>
            <person name="Wortman J."/>
            <person name="Nusbaum C."/>
            <person name="Birren B."/>
        </authorList>
    </citation>
    <scope>NUCLEOTIDE SEQUENCE [LARGE SCALE GENOMIC DNA]</scope>
    <source>
        <strain evidence="2 3">San Antonio 1</strain>
    </source>
</reference>
<evidence type="ECO:0000313" key="3">
    <source>
        <dbReference type="Proteomes" id="UP000030640"/>
    </source>
</evidence>
<keyword evidence="3" id="KW-1185">Reference proteome</keyword>
<evidence type="ECO:0000313" key="2">
    <source>
        <dbReference type="EMBL" id="EUD63863.1"/>
    </source>
</evidence>
<dbReference type="RefSeq" id="XP_008819550.1">
    <property type="nucleotide sequence ID" value="XM_008821328.1"/>
</dbReference>
<dbReference type="AlphaFoldDB" id="W6ZX32"/>
<gene>
    <name evidence="2" type="ORF">C922_05757</name>
</gene>
<proteinExistence type="predicted"/>
<dbReference type="Proteomes" id="UP000030640">
    <property type="component" value="Unassembled WGS sequence"/>
</dbReference>
<dbReference type="VEuPathDB" id="PlasmoDB:C922_05757"/>